<keyword evidence="2" id="KW-0521">NADP</keyword>
<proteinExistence type="inferred from homology"/>
<dbReference type="CDD" id="cd05327">
    <property type="entry name" value="retinol-DH_like_SDR_c_like"/>
    <property type="match status" value="1"/>
</dbReference>
<dbReference type="Pfam" id="PF00106">
    <property type="entry name" value="adh_short"/>
    <property type="match status" value="1"/>
</dbReference>
<organism evidence="4 5">
    <name type="scientific">Exidia glandulosa HHB12029</name>
    <dbReference type="NCBI Taxonomy" id="1314781"/>
    <lineage>
        <taxon>Eukaryota</taxon>
        <taxon>Fungi</taxon>
        <taxon>Dikarya</taxon>
        <taxon>Basidiomycota</taxon>
        <taxon>Agaricomycotina</taxon>
        <taxon>Agaricomycetes</taxon>
        <taxon>Auriculariales</taxon>
        <taxon>Exidiaceae</taxon>
        <taxon>Exidia</taxon>
    </lineage>
</organism>
<dbReference type="InParanoid" id="A0A165ZNJ6"/>
<gene>
    <name evidence="4" type="ORF">EXIGLDRAFT_624326</name>
</gene>
<dbReference type="InterPro" id="IPR002347">
    <property type="entry name" value="SDR_fam"/>
</dbReference>
<evidence type="ECO:0000313" key="4">
    <source>
        <dbReference type="EMBL" id="KZV84369.1"/>
    </source>
</evidence>
<evidence type="ECO:0000313" key="5">
    <source>
        <dbReference type="Proteomes" id="UP000077266"/>
    </source>
</evidence>
<evidence type="ECO:0000256" key="2">
    <source>
        <dbReference type="ARBA" id="ARBA00022857"/>
    </source>
</evidence>
<protein>
    <submittedName>
        <fullName evidence="4">NAD(P)-binding protein</fullName>
    </submittedName>
</protein>
<keyword evidence="3" id="KW-0560">Oxidoreductase</keyword>
<evidence type="ECO:0000256" key="1">
    <source>
        <dbReference type="ARBA" id="ARBA00006484"/>
    </source>
</evidence>
<dbReference type="Proteomes" id="UP000077266">
    <property type="component" value="Unassembled WGS sequence"/>
</dbReference>
<dbReference type="PRINTS" id="PR00081">
    <property type="entry name" value="GDHRDH"/>
</dbReference>
<name>A0A165ZNJ6_EXIGL</name>
<dbReference type="GO" id="GO:0016491">
    <property type="term" value="F:oxidoreductase activity"/>
    <property type="evidence" value="ECO:0007669"/>
    <property type="project" value="UniProtKB-KW"/>
</dbReference>
<dbReference type="SUPFAM" id="SSF51735">
    <property type="entry name" value="NAD(P)-binding Rossmann-fold domains"/>
    <property type="match status" value="1"/>
</dbReference>
<dbReference type="AlphaFoldDB" id="A0A165ZNJ6"/>
<dbReference type="PANTHER" id="PTHR24320:SF282">
    <property type="entry name" value="WW DOMAIN-CONTAINING OXIDOREDUCTASE"/>
    <property type="match status" value="1"/>
</dbReference>
<comment type="similarity">
    <text evidence="1">Belongs to the short-chain dehydrogenases/reductases (SDR) family.</text>
</comment>
<dbReference type="InterPro" id="IPR036291">
    <property type="entry name" value="NAD(P)-bd_dom_sf"/>
</dbReference>
<accession>A0A165ZNJ6</accession>
<evidence type="ECO:0000256" key="3">
    <source>
        <dbReference type="ARBA" id="ARBA00023002"/>
    </source>
</evidence>
<dbReference type="STRING" id="1314781.A0A165ZNJ6"/>
<dbReference type="OrthoDB" id="191139at2759"/>
<dbReference type="Gene3D" id="3.40.50.720">
    <property type="entry name" value="NAD(P)-binding Rossmann-like Domain"/>
    <property type="match status" value="1"/>
</dbReference>
<reference evidence="4 5" key="1">
    <citation type="journal article" date="2016" name="Mol. Biol. Evol.">
        <title>Comparative Genomics of Early-Diverging Mushroom-Forming Fungi Provides Insights into the Origins of Lignocellulose Decay Capabilities.</title>
        <authorList>
            <person name="Nagy L.G."/>
            <person name="Riley R."/>
            <person name="Tritt A."/>
            <person name="Adam C."/>
            <person name="Daum C."/>
            <person name="Floudas D."/>
            <person name="Sun H."/>
            <person name="Yadav J.S."/>
            <person name="Pangilinan J."/>
            <person name="Larsson K.H."/>
            <person name="Matsuura K."/>
            <person name="Barry K."/>
            <person name="Labutti K."/>
            <person name="Kuo R."/>
            <person name="Ohm R.A."/>
            <person name="Bhattacharya S.S."/>
            <person name="Shirouzu T."/>
            <person name="Yoshinaga Y."/>
            <person name="Martin F.M."/>
            <person name="Grigoriev I.V."/>
            <person name="Hibbett D.S."/>
        </authorList>
    </citation>
    <scope>NUCLEOTIDE SEQUENCE [LARGE SCALE GENOMIC DNA]</scope>
    <source>
        <strain evidence="4 5">HHB12029</strain>
    </source>
</reference>
<dbReference type="PANTHER" id="PTHR24320">
    <property type="entry name" value="RETINOL DEHYDROGENASE"/>
    <property type="match status" value="1"/>
</dbReference>
<dbReference type="FunCoup" id="A0A165ZNJ6">
    <property type="interactions" value="196"/>
</dbReference>
<keyword evidence="5" id="KW-1185">Reference proteome</keyword>
<dbReference type="EMBL" id="KV426228">
    <property type="protein sequence ID" value="KZV84369.1"/>
    <property type="molecule type" value="Genomic_DNA"/>
</dbReference>
<sequence>MSIISELMPPKPKWLPANDMPDCTGKVFLVTGGNSGIGFETVKELLKKGGKVYLAARSRSKGEEAITSLEKETGKRAIFLELDLGNLASVKRSAQTFIDMEPQLNVLINNAGVMACPVEMITSDGYDLQFGTNVIGHWYFTTLLLPTILATADANPAEKPRIVNVTSNGHRCHPSIDYDILRDGPKRHAMSTVKLYGQSKFGNIVVSNELARRYDDKIVSISVHPGGIKTNLQRHYLQLPLGVQNWMMADPWMGAITQLYAATSPEAADLNGKYLIPYARLGRPNPKADDVRTGTDLWKWLEEQVKEL</sequence>